<keyword evidence="1" id="KW-1133">Transmembrane helix</keyword>
<dbReference type="AlphaFoldDB" id="V6TK72"/>
<organism evidence="3 4">
    <name type="scientific">Giardia intestinalis</name>
    <name type="common">Giardia lamblia</name>
    <dbReference type="NCBI Taxonomy" id="5741"/>
    <lineage>
        <taxon>Eukaryota</taxon>
        <taxon>Metamonada</taxon>
        <taxon>Diplomonadida</taxon>
        <taxon>Hexamitidae</taxon>
        <taxon>Giardiinae</taxon>
        <taxon>Giardia</taxon>
    </lineage>
</organism>
<evidence type="ECO:0000256" key="1">
    <source>
        <dbReference type="SAM" id="Phobius"/>
    </source>
</evidence>
<dbReference type="VEuPathDB" id="GiardiaDB:GL50581_2720"/>
<feature type="chain" id="PRO_5004751718" evidence="2">
    <location>
        <begin position="18"/>
        <end position="747"/>
    </location>
</feature>
<dbReference type="PANTHER" id="PTHR23275:SF100">
    <property type="entry name" value="EGF-LIKE DOMAIN-CONTAINING PROTEIN"/>
    <property type="match status" value="1"/>
</dbReference>
<dbReference type="Gene3D" id="2.10.220.10">
    <property type="entry name" value="Hormone Receptor, Insulin-like Growth Factor Receptor 1, Chain A, domain 2"/>
    <property type="match status" value="2"/>
</dbReference>
<reference evidence="3 4" key="2">
    <citation type="journal article" date="2013" name="Genome Biol. Evol.">
        <title>Genome sequencing of Giardia lamblia genotypes A2 and B isolates (DH and GS) and comparative analysis with the genomes of genotypes A1 and E (WB and Pig).</title>
        <authorList>
            <person name="Adam R.D."/>
            <person name="Dahlstrom E.W."/>
            <person name="Martens C.A."/>
            <person name="Bruno D.P."/>
            <person name="Barbian K.D."/>
            <person name="Ricklefs S.M."/>
            <person name="Hernandez M.M."/>
            <person name="Narla N.P."/>
            <person name="Patel R.B."/>
            <person name="Porcella S.F."/>
            <person name="Nash T.E."/>
        </authorList>
    </citation>
    <scope>NUCLEOTIDE SEQUENCE [LARGE SCALE GENOMIC DNA]</scope>
    <source>
        <strain evidence="3 4">DH</strain>
    </source>
</reference>
<keyword evidence="2" id="KW-0732">Signal</keyword>
<evidence type="ECO:0000256" key="2">
    <source>
        <dbReference type="SAM" id="SignalP"/>
    </source>
</evidence>
<dbReference type="SMART" id="SM00261">
    <property type="entry name" value="FU"/>
    <property type="match status" value="6"/>
</dbReference>
<feature type="transmembrane region" description="Helical" evidence="1">
    <location>
        <begin position="718"/>
        <end position="742"/>
    </location>
</feature>
<evidence type="ECO:0000313" key="3">
    <source>
        <dbReference type="EMBL" id="ESU39141.1"/>
    </source>
</evidence>
<sequence length="747" mass="76553">MFGSFIFAGIAIQIALAEQITCTVGTETGQCKENMCVAVGADNVCTDCGKAGEVPINGKCVEFGTANDKCQKAGGEAVNEEDTVCGKCLGQTFMYKGGCYETTGTPGQTMCKAAADGKCTTAPDSKAYFVVPEAKRQPTEQSVVECGDETGVTAGDQTYKGVAGCTTCDGSQLTAEASGVAKCTAYGDSKIVKTAKGSATSCVTEAQCTGTEGFFVKNGGTKTCEACAETCKTCREADSKCTSCKEGTPYLKKDAGDTGTCVDADGCTSLKTHYIDDTDDPVSGKACKTCVSGGAATCETCVKEGDGAVCKTCPSAGNTLFGLSKKSCVAACPDHSSAGDDKFCKCDNGYMLNEAGDGCKEGSAPVPTECPLEGCRTCSTDKKTCEECEASNYLTPTGVCISDCAAIPGYYNGANDGKNVCKKCVVESCVVCKGDGTCELCADGFFGPSCSLCHETCKTCDGGNGADKCTSCKAGSALTYGSTGNTGTCGAECVTGTGTGKCQECGLIIEGTRYCSKCSENKEYPQNGVCVRASARTSSCQNTNIAGGICKTCKNGYFKMNGGCYKTNQYPGKAVCAQIESPVGTCEKAADGYKLDTGVLVMCPEGCKECATNIACNICKDGYVKLSETHICTKCDVSCKTCNTATTKCVDCAVGYYKAASEEGICTSCEHSSNGITGVTNCASCAPPSNNQGPVLCYLMKGDSTGGSTNKSGLSTGAIAGISVAVIVVVGGLIGFLCWWFLCRGKV</sequence>
<dbReference type="VEuPathDB" id="GiardiaDB:QR46_3301"/>
<protein>
    <submittedName>
        <fullName evidence="3">Variant-specific surface protein</fullName>
    </submittedName>
</protein>
<dbReference type="VEuPathDB" id="GiardiaDB:DHA2_150066"/>
<dbReference type="InterPro" id="IPR009030">
    <property type="entry name" value="Growth_fac_rcpt_cys_sf"/>
</dbReference>
<feature type="signal peptide" evidence="2">
    <location>
        <begin position="1"/>
        <end position="17"/>
    </location>
</feature>
<dbReference type="VEuPathDB" id="GiardiaDB:GL50581_1902"/>
<dbReference type="Proteomes" id="UP000018320">
    <property type="component" value="Unassembled WGS sequence"/>
</dbReference>
<dbReference type="InterPro" id="IPR005127">
    <property type="entry name" value="Giardia_VSP"/>
</dbReference>
<dbReference type="VEuPathDB" id="GiardiaDB:GL50803_00111933"/>
<proteinExistence type="predicted"/>
<evidence type="ECO:0000313" key="4">
    <source>
        <dbReference type="Proteomes" id="UP000018320"/>
    </source>
</evidence>
<dbReference type="PANTHER" id="PTHR23275">
    <property type="entry name" value="CABRIOLET.-RELATED"/>
    <property type="match status" value="1"/>
</dbReference>
<dbReference type="InterPro" id="IPR052798">
    <property type="entry name" value="Giardia_VSA"/>
</dbReference>
<comment type="caution">
    <text evidence="3">The sequence shown here is derived from an EMBL/GenBank/DDBJ whole genome shotgun (WGS) entry which is preliminary data.</text>
</comment>
<dbReference type="InterPro" id="IPR006212">
    <property type="entry name" value="Furin_repeat"/>
</dbReference>
<keyword evidence="1" id="KW-0472">Membrane</keyword>
<dbReference type="SUPFAM" id="SSF57184">
    <property type="entry name" value="Growth factor receptor domain"/>
    <property type="match status" value="4"/>
</dbReference>
<accession>V6TK72</accession>
<dbReference type="Pfam" id="PF03302">
    <property type="entry name" value="VSP"/>
    <property type="match status" value="1"/>
</dbReference>
<name>V6TK72_GIAIN</name>
<gene>
    <name evidence="3" type="ORF">DHA2_150066</name>
</gene>
<dbReference type="EMBL" id="AHGT01000005">
    <property type="protein sequence ID" value="ESU39141.1"/>
    <property type="molecule type" value="Genomic_DNA"/>
</dbReference>
<keyword evidence="1" id="KW-0812">Transmembrane</keyword>
<reference evidence="4" key="1">
    <citation type="submission" date="2012-02" db="EMBL/GenBank/DDBJ databases">
        <title>Genome sequencing of Giardia lamblia Genotypes A2 and B isolates (DH and GS) and comparative analysis with the genomes of Genotypes A1 and E (WB and Pig).</title>
        <authorList>
            <person name="Adam R."/>
            <person name="Dahlstrom E."/>
            <person name="Martens C."/>
            <person name="Bruno D."/>
            <person name="Barbian K."/>
            <person name="Porcella S.F."/>
            <person name="Nash T."/>
        </authorList>
    </citation>
    <scope>NUCLEOTIDE SEQUENCE</scope>
    <source>
        <strain evidence="4">DH</strain>
    </source>
</reference>